<dbReference type="OrthoDB" id="3192156at2759"/>
<feature type="region of interest" description="Disordered" evidence="1">
    <location>
        <begin position="319"/>
        <end position="344"/>
    </location>
</feature>
<evidence type="ECO:0000256" key="1">
    <source>
        <dbReference type="SAM" id="MobiDB-lite"/>
    </source>
</evidence>
<keyword evidence="3" id="KW-1185">Reference proteome</keyword>
<dbReference type="Proteomes" id="UP000620104">
    <property type="component" value="Unassembled WGS sequence"/>
</dbReference>
<proteinExistence type="predicted"/>
<protein>
    <submittedName>
        <fullName evidence="2">Uncharacterized protein</fullName>
    </submittedName>
</protein>
<reference evidence="2" key="1">
    <citation type="submission" date="2020-07" db="EMBL/GenBank/DDBJ databases">
        <title>Draft Genome Sequence of a Deep-Sea Yeast, Naganishia (Cryptococcus) liquefaciens strain N6.</title>
        <authorList>
            <person name="Han Y.W."/>
            <person name="Kajitani R."/>
            <person name="Morimoto H."/>
            <person name="Parhat M."/>
            <person name="Tsubouchi H."/>
            <person name="Bakenova O."/>
            <person name="Ogata M."/>
            <person name="Argunhan B."/>
            <person name="Aoki R."/>
            <person name="Kajiwara S."/>
            <person name="Itoh T."/>
            <person name="Iwasaki H."/>
        </authorList>
    </citation>
    <scope>NUCLEOTIDE SEQUENCE</scope>
    <source>
        <strain evidence="2">N6</strain>
    </source>
</reference>
<evidence type="ECO:0000313" key="2">
    <source>
        <dbReference type="EMBL" id="GHJ85632.1"/>
    </source>
</evidence>
<dbReference type="AlphaFoldDB" id="A0A8H3YEV3"/>
<evidence type="ECO:0000313" key="3">
    <source>
        <dbReference type="Proteomes" id="UP000620104"/>
    </source>
</evidence>
<sequence>MGAVVNWVLETQNTLATTSVHPKYLPFAWLDVLGAIRLSVFIDQFCRQRNGVKPNEQGSGKRGTWLQECCGMLTLMFGGETLLCSCLGLTPSWMQSPSIVFLFCSIHYIVTRTPLHRLLPRKPSIWLEFPLSLFDALGRAMILTTFSVDFIRNNLALPPNIRSNPWLMVLAAFINTVPFASLAFACHMFDKEWKFGTPGEVQPGGWMTVDAWAPPVIAGVYATLVRAHPVFDVPYQAIRLALLRRPVFVRLVGFQTFKTVFPSTPTALDPLEARAICAIVLAVLFALRAVYNFGGDLITLPKIRHRTMTDILRVITNEKADTSSSPKNKKKKKAKHGSDVSQEL</sequence>
<gene>
    <name evidence="2" type="ORF">NliqN6_2034</name>
</gene>
<accession>A0A8H3YEV3</accession>
<organism evidence="2 3">
    <name type="scientific">Naganishia liquefaciens</name>
    <dbReference type="NCBI Taxonomy" id="104408"/>
    <lineage>
        <taxon>Eukaryota</taxon>
        <taxon>Fungi</taxon>
        <taxon>Dikarya</taxon>
        <taxon>Basidiomycota</taxon>
        <taxon>Agaricomycotina</taxon>
        <taxon>Tremellomycetes</taxon>
        <taxon>Filobasidiales</taxon>
        <taxon>Filobasidiaceae</taxon>
        <taxon>Naganishia</taxon>
    </lineage>
</organism>
<comment type="caution">
    <text evidence="2">The sequence shown here is derived from an EMBL/GenBank/DDBJ whole genome shotgun (WGS) entry which is preliminary data.</text>
</comment>
<name>A0A8H3YEV3_9TREE</name>
<dbReference type="EMBL" id="BLZA01000013">
    <property type="protein sequence ID" value="GHJ85632.1"/>
    <property type="molecule type" value="Genomic_DNA"/>
</dbReference>